<accession>A0A2H0V675</accession>
<dbReference type="AlphaFoldDB" id="A0A2H0V675"/>
<reference evidence="3" key="1">
    <citation type="submission" date="2017-09" db="EMBL/GenBank/DDBJ databases">
        <title>Depth-based differentiation of microbial function through sediment-hosted aquifers and enrichment of novel symbionts in the deep terrestrial subsurface.</title>
        <authorList>
            <person name="Probst A.J."/>
            <person name="Ladd B."/>
            <person name="Jarett J.K."/>
            <person name="Geller-Mcgrath D.E."/>
            <person name="Sieber C.M.K."/>
            <person name="Emerson J.B."/>
            <person name="Anantharaman K."/>
            <person name="Thomas B.C."/>
            <person name="Malmstrom R."/>
            <person name="Stieglmeier M."/>
            <person name="Klingl A."/>
            <person name="Woyke T."/>
            <person name="Ryan C.M."/>
            <person name="Banfield J.F."/>
        </authorList>
    </citation>
    <scope>NUCLEOTIDE SEQUENCE [LARGE SCALE GENOMIC DNA]</scope>
</reference>
<evidence type="ECO:0000313" key="2">
    <source>
        <dbReference type="EMBL" id="PIR94617.1"/>
    </source>
</evidence>
<protein>
    <submittedName>
        <fullName evidence="2">Uncharacterized protein</fullName>
    </submittedName>
</protein>
<gene>
    <name evidence="2" type="ORF">COT97_00495</name>
</gene>
<organism evidence="2 3">
    <name type="scientific">Candidatus Falkowbacteria bacterium CG10_big_fil_rev_8_21_14_0_10_39_11</name>
    <dbReference type="NCBI Taxonomy" id="1974565"/>
    <lineage>
        <taxon>Bacteria</taxon>
        <taxon>Candidatus Falkowiibacteriota</taxon>
    </lineage>
</organism>
<sequence>MKIKNVKELTRAQMVSELKHGGKLVMFQYCVSGLVVTFKRGSAVYFIRQGESTTRHSLIYILISFLFGWWGVPWGPIHTVAAIFTNLRGGKDVTAKLLEVLDVN</sequence>
<feature type="transmembrane region" description="Helical" evidence="1">
    <location>
        <begin position="58"/>
        <end position="84"/>
    </location>
</feature>
<keyword evidence="1" id="KW-0812">Transmembrane</keyword>
<name>A0A2H0V675_9BACT</name>
<comment type="caution">
    <text evidence="2">The sequence shown here is derived from an EMBL/GenBank/DDBJ whole genome shotgun (WGS) entry which is preliminary data.</text>
</comment>
<evidence type="ECO:0000313" key="3">
    <source>
        <dbReference type="Proteomes" id="UP000229901"/>
    </source>
</evidence>
<dbReference type="EMBL" id="PFAP01000002">
    <property type="protein sequence ID" value="PIR94617.1"/>
    <property type="molecule type" value="Genomic_DNA"/>
</dbReference>
<dbReference type="Proteomes" id="UP000229901">
    <property type="component" value="Unassembled WGS sequence"/>
</dbReference>
<keyword evidence="1" id="KW-0472">Membrane</keyword>
<proteinExistence type="predicted"/>
<keyword evidence="1" id="KW-1133">Transmembrane helix</keyword>
<evidence type="ECO:0000256" key="1">
    <source>
        <dbReference type="SAM" id="Phobius"/>
    </source>
</evidence>